<keyword evidence="4 6" id="KW-0687">Ribonucleoprotein</keyword>
<dbReference type="GO" id="GO:0070180">
    <property type="term" value="F:large ribosomal subunit rRNA binding"/>
    <property type="evidence" value="ECO:0007669"/>
    <property type="project" value="UniProtKB-UniRule"/>
</dbReference>
<evidence type="ECO:0000256" key="6">
    <source>
        <dbReference type="HAMAP-Rule" id="MF_00362"/>
    </source>
</evidence>
<dbReference type="InterPro" id="IPR043141">
    <property type="entry name" value="Ribosomal_uL10-like_sf"/>
</dbReference>
<keyword evidence="6" id="KW-0694">RNA-binding</keyword>
<dbReference type="Gene3D" id="3.30.70.1730">
    <property type="match status" value="1"/>
</dbReference>
<dbReference type="Pfam" id="PF00466">
    <property type="entry name" value="Ribosomal_L10"/>
    <property type="match status" value="1"/>
</dbReference>
<dbReference type="AlphaFoldDB" id="A0A1H8DS85"/>
<dbReference type="GO" id="GO:1990904">
    <property type="term" value="C:ribonucleoprotein complex"/>
    <property type="evidence" value="ECO:0007669"/>
    <property type="project" value="UniProtKB-KW"/>
</dbReference>
<dbReference type="HAMAP" id="MF_00362">
    <property type="entry name" value="Ribosomal_uL10"/>
    <property type="match status" value="1"/>
</dbReference>
<accession>A0A1H8DS85</accession>
<keyword evidence="8" id="KW-1185">Reference proteome</keyword>
<dbReference type="SUPFAM" id="SSF160369">
    <property type="entry name" value="Ribosomal protein L10-like"/>
    <property type="match status" value="1"/>
</dbReference>
<organism evidence="7 8">
    <name type="scientific">Stigmatella aurantiaca</name>
    <dbReference type="NCBI Taxonomy" id="41"/>
    <lineage>
        <taxon>Bacteria</taxon>
        <taxon>Pseudomonadati</taxon>
        <taxon>Myxococcota</taxon>
        <taxon>Myxococcia</taxon>
        <taxon>Myxococcales</taxon>
        <taxon>Cystobacterineae</taxon>
        <taxon>Archangiaceae</taxon>
        <taxon>Stigmatella</taxon>
    </lineage>
</organism>
<dbReference type="OrthoDB" id="3186107at2"/>
<evidence type="ECO:0000313" key="8">
    <source>
        <dbReference type="Proteomes" id="UP000182719"/>
    </source>
</evidence>
<comment type="similarity">
    <text evidence="2 6">Belongs to the universal ribosomal protein uL10 family.</text>
</comment>
<evidence type="ECO:0000256" key="3">
    <source>
        <dbReference type="ARBA" id="ARBA00022980"/>
    </source>
</evidence>
<proteinExistence type="inferred from homology"/>
<evidence type="ECO:0000313" key="7">
    <source>
        <dbReference type="EMBL" id="SEN09418.1"/>
    </source>
</evidence>
<reference evidence="8" key="1">
    <citation type="submission" date="2016-10" db="EMBL/GenBank/DDBJ databases">
        <authorList>
            <person name="Varghese N."/>
            <person name="Submissions S."/>
        </authorList>
    </citation>
    <scope>NUCLEOTIDE SEQUENCE [LARGE SCALE GENOMIC DNA]</scope>
    <source>
        <strain evidence="8">DSM 17044</strain>
    </source>
</reference>
<protein>
    <recommendedName>
        <fullName evidence="5 6">Large ribosomal subunit protein uL10</fullName>
    </recommendedName>
</protein>
<dbReference type="GO" id="GO:0005840">
    <property type="term" value="C:ribosome"/>
    <property type="evidence" value="ECO:0007669"/>
    <property type="project" value="UniProtKB-KW"/>
</dbReference>
<dbReference type="InterPro" id="IPR047865">
    <property type="entry name" value="Ribosomal_uL10_bac_type"/>
</dbReference>
<dbReference type="Gene3D" id="6.10.250.290">
    <property type="match status" value="1"/>
</dbReference>
<dbReference type="RefSeq" id="WP_075010962.1">
    <property type="nucleotide sequence ID" value="NZ_FOAP01000030.1"/>
</dbReference>
<comment type="function">
    <text evidence="1 6">Forms part of the ribosomal stalk, playing a central role in the interaction of the ribosome with GTP-bound translation factors.</text>
</comment>
<sequence>MQKSEKEEMIKELSDKFQRTQTAIVAEFSKLDVETVTKLRRKFREAKVEYKVIKNTLAKRAAKGTSVEVISDDFKGPVALAISYDDVIAPAKILTEFVKDLETIKIRSAVVQGRKIDVEGVKALAKLPGLTELRGQLLGMLNQPASMLARTLSAPGSQLARVLQAHSEQGESK</sequence>
<name>A0A1H8DS85_STIAU</name>
<evidence type="ECO:0000256" key="1">
    <source>
        <dbReference type="ARBA" id="ARBA00002633"/>
    </source>
</evidence>
<dbReference type="NCBIfam" id="NF000955">
    <property type="entry name" value="PRK00099.1-1"/>
    <property type="match status" value="1"/>
</dbReference>
<dbReference type="CDD" id="cd05797">
    <property type="entry name" value="Ribosomal_L10"/>
    <property type="match status" value="1"/>
</dbReference>
<gene>
    <name evidence="6" type="primary">rplJ</name>
    <name evidence="7" type="ORF">SAMN05444354_13077</name>
</gene>
<evidence type="ECO:0000256" key="2">
    <source>
        <dbReference type="ARBA" id="ARBA00008889"/>
    </source>
</evidence>
<evidence type="ECO:0000256" key="5">
    <source>
        <dbReference type="ARBA" id="ARBA00035202"/>
    </source>
</evidence>
<evidence type="ECO:0000256" key="4">
    <source>
        <dbReference type="ARBA" id="ARBA00023274"/>
    </source>
</evidence>
<dbReference type="EMBL" id="FOAP01000030">
    <property type="protein sequence ID" value="SEN09418.1"/>
    <property type="molecule type" value="Genomic_DNA"/>
</dbReference>
<dbReference type="GO" id="GO:0006412">
    <property type="term" value="P:translation"/>
    <property type="evidence" value="ECO:0007669"/>
    <property type="project" value="UniProtKB-UniRule"/>
</dbReference>
<dbReference type="PANTHER" id="PTHR11560">
    <property type="entry name" value="39S RIBOSOMAL PROTEIN L10, MITOCHONDRIAL"/>
    <property type="match status" value="1"/>
</dbReference>
<keyword evidence="3 6" id="KW-0689">Ribosomal protein</keyword>
<dbReference type="InterPro" id="IPR022973">
    <property type="entry name" value="Ribosomal_uL10_bac"/>
</dbReference>
<comment type="subunit">
    <text evidence="6">Part of the ribosomal stalk of the 50S ribosomal subunit. The N-terminus interacts with L11 and the large rRNA to form the base of the stalk. The C-terminus forms an elongated spine to which L12 dimers bind in a sequential fashion forming a multimeric L10(L12)X complex.</text>
</comment>
<dbReference type="Proteomes" id="UP000182719">
    <property type="component" value="Unassembled WGS sequence"/>
</dbReference>
<keyword evidence="6" id="KW-0699">rRNA-binding</keyword>
<dbReference type="InterPro" id="IPR001790">
    <property type="entry name" value="Ribosomal_uL10"/>
</dbReference>